<dbReference type="Proteomes" id="UP000269221">
    <property type="component" value="Unassembled WGS sequence"/>
</dbReference>
<gene>
    <name evidence="2" type="ORF">DUI87_18620</name>
</gene>
<accession>A0A3M0JXE0</accession>
<reference evidence="2 3" key="1">
    <citation type="submission" date="2018-07" db="EMBL/GenBank/DDBJ databases">
        <title>A high quality draft genome assembly of the barn swallow (H. rustica rustica).</title>
        <authorList>
            <person name="Formenti G."/>
            <person name="Chiara M."/>
            <person name="Poveda L."/>
            <person name="Francoijs K.-J."/>
            <person name="Bonisoli-Alquati A."/>
            <person name="Canova L."/>
            <person name="Gianfranceschi L."/>
            <person name="Horner D.S."/>
            <person name="Saino N."/>
        </authorList>
    </citation>
    <scope>NUCLEOTIDE SEQUENCE [LARGE SCALE GENOMIC DNA]</scope>
    <source>
        <strain evidence="2">Chelidonia</strain>
        <tissue evidence="2">Blood</tissue>
    </source>
</reference>
<evidence type="ECO:0000256" key="1">
    <source>
        <dbReference type="SAM" id="MobiDB-lite"/>
    </source>
</evidence>
<name>A0A3M0JXE0_HIRRU</name>
<evidence type="ECO:0000313" key="3">
    <source>
        <dbReference type="Proteomes" id="UP000269221"/>
    </source>
</evidence>
<protein>
    <submittedName>
        <fullName evidence="2">Uncharacterized protein</fullName>
    </submittedName>
</protein>
<proteinExistence type="predicted"/>
<feature type="compositionally biased region" description="Basic and acidic residues" evidence="1">
    <location>
        <begin position="123"/>
        <end position="137"/>
    </location>
</feature>
<sequence>MDIRNNFFMERVAKFWNGLLRQVVRSSPGAVQETTGSSTFCHGLIDKVRIGRRSMSPVPATEVSCYLRKPANPNPLKELSLSTFKSGKYSAMYSHSTFYRKAGTEENSGSFEYLVGDSNQELETLHKQESKMHDSDVKLLQPEQIQPSAAKAEKNKLLPTKPLAYS</sequence>
<keyword evidence="3" id="KW-1185">Reference proteome</keyword>
<comment type="caution">
    <text evidence="2">The sequence shown here is derived from an EMBL/GenBank/DDBJ whole genome shotgun (WGS) entry which is preliminary data.</text>
</comment>
<dbReference type="AlphaFoldDB" id="A0A3M0JXE0"/>
<feature type="region of interest" description="Disordered" evidence="1">
    <location>
        <begin position="122"/>
        <end position="166"/>
    </location>
</feature>
<evidence type="ECO:0000313" key="2">
    <source>
        <dbReference type="EMBL" id="RMC05428.1"/>
    </source>
</evidence>
<organism evidence="2 3">
    <name type="scientific">Hirundo rustica rustica</name>
    <dbReference type="NCBI Taxonomy" id="333673"/>
    <lineage>
        <taxon>Eukaryota</taxon>
        <taxon>Metazoa</taxon>
        <taxon>Chordata</taxon>
        <taxon>Craniata</taxon>
        <taxon>Vertebrata</taxon>
        <taxon>Euteleostomi</taxon>
        <taxon>Archelosauria</taxon>
        <taxon>Archosauria</taxon>
        <taxon>Dinosauria</taxon>
        <taxon>Saurischia</taxon>
        <taxon>Theropoda</taxon>
        <taxon>Coelurosauria</taxon>
        <taxon>Aves</taxon>
        <taxon>Neognathae</taxon>
        <taxon>Neoaves</taxon>
        <taxon>Telluraves</taxon>
        <taxon>Australaves</taxon>
        <taxon>Passeriformes</taxon>
        <taxon>Sylvioidea</taxon>
        <taxon>Hirundinidae</taxon>
        <taxon>Hirundo</taxon>
    </lineage>
</organism>
<dbReference type="EMBL" id="QRBI01000123">
    <property type="protein sequence ID" value="RMC05428.1"/>
    <property type="molecule type" value="Genomic_DNA"/>
</dbReference>